<keyword evidence="5" id="KW-0808">Transferase</keyword>
<comment type="catalytic activity">
    <reaction evidence="10">
        <text>glucuronate acceptor + UDP-alpha-D-glucuronate = acceptor beta-D-glucuronoside + UDP + H(+)</text>
        <dbReference type="Rhea" id="RHEA:21032"/>
        <dbReference type="ChEBI" id="CHEBI:15378"/>
        <dbReference type="ChEBI" id="CHEBI:58052"/>
        <dbReference type="ChEBI" id="CHEBI:58223"/>
        <dbReference type="ChEBI" id="CHEBI:132367"/>
        <dbReference type="ChEBI" id="CHEBI:132368"/>
        <dbReference type="EC" id="2.4.1.17"/>
    </reaction>
</comment>
<dbReference type="PROSITE" id="PS00375">
    <property type="entry name" value="UDPGT"/>
    <property type="match status" value="2"/>
</dbReference>
<dbReference type="OrthoDB" id="5835829at2759"/>
<keyword evidence="4" id="KW-0328">Glycosyltransferase</keyword>
<keyword evidence="7" id="KW-0732">Signal</keyword>
<protein>
    <recommendedName>
        <fullName evidence="3">glucuronosyltransferase</fullName>
        <ecNumber evidence="3">2.4.1.17</ecNumber>
    </recommendedName>
</protein>
<evidence type="ECO:0000256" key="1">
    <source>
        <dbReference type="ARBA" id="ARBA00004167"/>
    </source>
</evidence>
<evidence type="ECO:0000256" key="6">
    <source>
        <dbReference type="ARBA" id="ARBA00022692"/>
    </source>
</evidence>
<reference evidence="12" key="1">
    <citation type="journal article" date="2008" name="Nat. Genet.">
        <title>The Pristionchus pacificus genome provides a unique perspective on nematode lifestyle and parasitism.</title>
        <authorList>
            <person name="Dieterich C."/>
            <person name="Clifton S.W."/>
            <person name="Schuster L.N."/>
            <person name="Chinwalla A."/>
            <person name="Delehaunty K."/>
            <person name="Dinkelacker I."/>
            <person name="Fulton L."/>
            <person name="Fulton R."/>
            <person name="Godfrey J."/>
            <person name="Minx P."/>
            <person name="Mitreva M."/>
            <person name="Roeseler W."/>
            <person name="Tian H."/>
            <person name="Witte H."/>
            <person name="Yang S.P."/>
            <person name="Wilson R.K."/>
            <person name="Sommer R.J."/>
        </authorList>
    </citation>
    <scope>NUCLEOTIDE SEQUENCE [LARGE SCALE GENOMIC DNA]</scope>
    <source>
        <strain evidence="12">PS312</strain>
    </source>
</reference>
<sequence>MFIRSYCMMVRVCPLAFLCGMVVYCSLDGRFYYRNPSPSSSFLPFGSPPTVYFQMHLSLFLFIIFVSSAAHKILVYNVKYAHSHSNFLGNVADLLVDAGNDVTSFIPTIAESLKDGSTKSKVIRVPPHPEAAATHSKLDTGEIDLFSFSELNPIAAFIMSRNSGQMFAKQCEATLESGEVEKLQKENFDVYIVESSDVCGMMLAHLIQPRSVIKISTTILMGQQFDELGVPLPLSYNPSMVTRSLDVNSLYSRAWNIIAEGVTRLMFSGPRSYVGDVFRQKFGDNYPSLKDISSNVAYVFTNTEPQIDFAAPTLSRVIPIGGLGAKEPKPLDEYWTSIMTRRPKAVLISFGSLAKSFLLAPAVKEGLLKVAAAFPSVTFIWKYEKKDEFALGDTAKIENLVLTDWMPQNDLLSHPNLAVFITHGGMGSVQELALRGKPAIIIPIFGDQPRNAAMIEHNRLGKVLSKLEVGNYEKIIGLLRDLMENPEYTENSKRVARMLAKKPFSSKEILLKYVDFAAEFGPSSALRPQSQDMSFIEYHNLDIIFVGPIIATLIAYFSVQLINQFFLLSIHDRNAQEFSRFEFTPLFSVRIEYVPSSFEGEIDLFSSSELNPITAFILSRNSGRMFAKQCEDTLESGEVEKLQKQQFDVYIVETSDICGMRYLTFFIVLAPLIQPRSIIKIATTTLIGQQFDELGVPLPLSYNPSVVTRSLNVNSFYSRSWNLIAEQVARLMFSGRRSYVADVFRKKLGDDYPNLKEISSKVAYVFTNTEPLIDFAAPTLSRVIPIGGLGAKEPKPLDEYWTSIMTRRPKAVLISFGSLAKSFLLAPAVKEGLLKVAAAFPSVTFIWKYEKKDEFALGDASKVENLVLTDWMPQNDLLNHPNLAVFITHGGMGSVQELALRGKPAILIPIFGDQPRNAAMIEHNKLGKLLSKREIGNYEKVIALLKELMDNPMYAKNAKRVARMLVKKPFSSKEKLLKHVNFAAEFGPSAALRPQAIDMSFIEYHNLDIVLAAFIIAIVIAFVSLRTVCNVLKRMGFGKVPRVFDEGTRNNWMNHVNREMVGKFRMSNANLLVYFFKETWIASIDCINGVFFSAATALFHLIVGVNLLSAVALPFRHKAANLEREAADRIMCLYSNRKFTTGFGYNHYRATPICLQKCYLLTGVIVQILTLTTYTYLIIVLRKTSVFPEGNSTPRFPKHVKRSCETAAIIDLVKLYLFIYFIIMLSAVSAGPACEWFGHGHFCPSQPLCPSGMVEIHRMQRGFSPVAYFGFPCLWGEKVLCCKKDAVRADFKKHCFTRHFQLDESCPEGTMQLYRERKDVTLTTCCKDGTFTLW</sequence>
<evidence type="ECO:0000256" key="8">
    <source>
        <dbReference type="ARBA" id="ARBA00022989"/>
    </source>
</evidence>
<dbReference type="Pfam" id="PF00201">
    <property type="entry name" value="UDPGT"/>
    <property type="match status" value="2"/>
</dbReference>
<dbReference type="Proteomes" id="UP000005239">
    <property type="component" value="Unassembled WGS sequence"/>
</dbReference>
<name>A0A2A6CTT5_PRIPA</name>
<dbReference type="GO" id="GO:0016020">
    <property type="term" value="C:membrane"/>
    <property type="evidence" value="ECO:0007669"/>
    <property type="project" value="UniProtKB-SubCell"/>
</dbReference>
<evidence type="ECO:0000313" key="11">
    <source>
        <dbReference type="EnsemblMetazoa" id="PPA16104.1"/>
    </source>
</evidence>
<accession>A0A2A6CTT5</accession>
<evidence type="ECO:0000256" key="9">
    <source>
        <dbReference type="ARBA" id="ARBA00023136"/>
    </source>
</evidence>
<dbReference type="PANTHER" id="PTHR48043:SF23">
    <property type="entry name" value="UDP-GLUCURONOSYLTRANSFERASE"/>
    <property type="match status" value="1"/>
</dbReference>
<keyword evidence="6" id="KW-0812">Transmembrane</keyword>
<comment type="similarity">
    <text evidence="2">Belongs to the UDP-glycosyltransferase family.</text>
</comment>
<keyword evidence="9" id="KW-0472">Membrane</keyword>
<dbReference type="GO" id="GO:0015020">
    <property type="term" value="F:glucuronosyltransferase activity"/>
    <property type="evidence" value="ECO:0007669"/>
    <property type="project" value="UniProtKB-EC"/>
</dbReference>
<evidence type="ECO:0000256" key="10">
    <source>
        <dbReference type="ARBA" id="ARBA00047475"/>
    </source>
</evidence>
<dbReference type="CDD" id="cd03784">
    <property type="entry name" value="GT1_Gtf-like"/>
    <property type="match status" value="2"/>
</dbReference>
<gene>
    <name evidence="11" type="primary">WBGene00105658</name>
</gene>
<evidence type="ECO:0000256" key="5">
    <source>
        <dbReference type="ARBA" id="ARBA00022679"/>
    </source>
</evidence>
<organism evidence="11 12">
    <name type="scientific">Pristionchus pacificus</name>
    <name type="common">Parasitic nematode worm</name>
    <dbReference type="NCBI Taxonomy" id="54126"/>
    <lineage>
        <taxon>Eukaryota</taxon>
        <taxon>Metazoa</taxon>
        <taxon>Ecdysozoa</taxon>
        <taxon>Nematoda</taxon>
        <taxon>Chromadorea</taxon>
        <taxon>Rhabditida</taxon>
        <taxon>Rhabditina</taxon>
        <taxon>Diplogasteromorpha</taxon>
        <taxon>Diplogasteroidea</taxon>
        <taxon>Neodiplogasteridae</taxon>
        <taxon>Pristionchus</taxon>
    </lineage>
</organism>
<dbReference type="EC" id="2.4.1.17" evidence="3"/>
<dbReference type="GO" id="GO:0008194">
    <property type="term" value="F:UDP-glycosyltransferase activity"/>
    <property type="evidence" value="ECO:0000318"/>
    <property type="project" value="GO_Central"/>
</dbReference>
<evidence type="ECO:0000256" key="3">
    <source>
        <dbReference type="ARBA" id="ARBA00012544"/>
    </source>
</evidence>
<dbReference type="InterPro" id="IPR035595">
    <property type="entry name" value="UDP_glycos_trans_CS"/>
</dbReference>
<dbReference type="InterPro" id="IPR050271">
    <property type="entry name" value="UDP-glycosyltransferase"/>
</dbReference>
<evidence type="ECO:0000256" key="7">
    <source>
        <dbReference type="ARBA" id="ARBA00022729"/>
    </source>
</evidence>
<accession>A0A8R1YJR6</accession>
<evidence type="ECO:0000256" key="4">
    <source>
        <dbReference type="ARBA" id="ARBA00022676"/>
    </source>
</evidence>
<dbReference type="Gene3D" id="3.40.50.2000">
    <property type="entry name" value="Glycogen Phosphorylase B"/>
    <property type="match status" value="2"/>
</dbReference>
<dbReference type="SUPFAM" id="SSF53756">
    <property type="entry name" value="UDP-Glycosyltransferase/glycogen phosphorylase"/>
    <property type="match status" value="2"/>
</dbReference>
<reference evidence="11" key="2">
    <citation type="submission" date="2022-06" db="UniProtKB">
        <authorList>
            <consortium name="EnsemblMetazoa"/>
        </authorList>
    </citation>
    <scope>IDENTIFICATION</scope>
    <source>
        <strain evidence="11">PS312</strain>
    </source>
</reference>
<dbReference type="FunFam" id="3.40.50.2000:FF:000038">
    <property type="entry name" value="UDP-GlucuronosylTransferase"/>
    <property type="match status" value="2"/>
</dbReference>
<dbReference type="PANTHER" id="PTHR48043">
    <property type="entry name" value="EG:EG0003.4 PROTEIN-RELATED"/>
    <property type="match status" value="1"/>
</dbReference>
<proteinExistence type="inferred from homology"/>
<evidence type="ECO:0000313" key="12">
    <source>
        <dbReference type="Proteomes" id="UP000005239"/>
    </source>
</evidence>
<keyword evidence="12" id="KW-1185">Reference proteome</keyword>
<dbReference type="EnsemblMetazoa" id="PPA16104.1">
    <property type="protein sequence ID" value="PPA16104.1"/>
    <property type="gene ID" value="WBGene00105658"/>
</dbReference>
<comment type="subcellular location">
    <subcellularLocation>
        <location evidence="1">Membrane</location>
        <topology evidence="1">Single-pass membrane protein</topology>
    </subcellularLocation>
</comment>
<evidence type="ECO:0000256" key="2">
    <source>
        <dbReference type="ARBA" id="ARBA00009995"/>
    </source>
</evidence>
<keyword evidence="8" id="KW-1133">Transmembrane helix</keyword>
<dbReference type="InterPro" id="IPR002213">
    <property type="entry name" value="UDP_glucos_trans"/>
</dbReference>